<sequence>MSPSPTWGLVATIKAPTKDILNFVAHHLDLGAHRVHVYLDAANPQAEAALRAHPKCRVILCDDDYWHRRRRKGRPDRHQPRQSLNATHCLNKRPQVDWLAHIDVDEFLWPASPLPEQLAALPEDTLSARIRPIEALAPDPADPPAAGTHWFKSCALLQMPRREQTNAIYPTYGPHLNGGFLSHVAGKVFVRTGLPDISLRIHNAFRDKVMDDAPAELPDTHLCHLHAPSWEDWQAAYRFRLEQGSYRDSLKPAPQPGGGGLNMHALFRMIEDEGGETALRRFYDEVCVASPALRARLAAHGALHSIPLALDEKRQKHFAGFV</sequence>
<accession>A0A0L6CSX8</accession>
<gene>
    <name evidence="1" type="ORF">ROTO_26620</name>
</gene>
<dbReference type="RefSeq" id="WP_050663525.1">
    <property type="nucleotide sequence ID" value="NZ_CP118494.1"/>
</dbReference>
<dbReference type="OrthoDB" id="7203640at2"/>
<dbReference type="PATRIC" id="fig|74031.6.peg.2714"/>
<proteinExistence type="predicted"/>
<evidence type="ECO:0000313" key="2">
    <source>
        <dbReference type="Proteomes" id="UP000037046"/>
    </source>
</evidence>
<name>A0A0L6CSX8_9RHOB</name>
<dbReference type="STRING" id="74031.SAMN04488077_1017"/>
<dbReference type="EMBL" id="LGVV01000040">
    <property type="protein sequence ID" value="KNX40780.1"/>
    <property type="molecule type" value="Genomic_DNA"/>
</dbReference>
<evidence type="ECO:0000313" key="1">
    <source>
        <dbReference type="EMBL" id="KNX40780.1"/>
    </source>
</evidence>
<organism evidence="1 2">
    <name type="scientific">Roseovarius tolerans</name>
    <dbReference type="NCBI Taxonomy" id="74031"/>
    <lineage>
        <taxon>Bacteria</taxon>
        <taxon>Pseudomonadati</taxon>
        <taxon>Pseudomonadota</taxon>
        <taxon>Alphaproteobacteria</taxon>
        <taxon>Rhodobacterales</taxon>
        <taxon>Roseobacteraceae</taxon>
        <taxon>Roseovarius</taxon>
    </lineage>
</organism>
<dbReference type="Pfam" id="PF13704">
    <property type="entry name" value="Glyco_tranf_2_4"/>
    <property type="match status" value="1"/>
</dbReference>
<reference evidence="2" key="1">
    <citation type="submission" date="2015-07" db="EMBL/GenBank/DDBJ databases">
        <title>Draft Genome Sequence of Roseovarius tolerans EL-164, a producer of N-Acylated Alanine Methyl Esters (NAMEs).</title>
        <authorList>
            <person name="Voget S."/>
            <person name="Bruns H."/>
            <person name="Wagner-Doebler I."/>
            <person name="Schulz S."/>
            <person name="Daniel R."/>
        </authorList>
    </citation>
    <scope>NUCLEOTIDE SEQUENCE [LARGE SCALE GENOMIC DNA]</scope>
    <source>
        <strain evidence="2">EL-164</strain>
    </source>
</reference>
<dbReference type="AlphaFoldDB" id="A0A0L6CSX8"/>
<comment type="caution">
    <text evidence="1">The sequence shown here is derived from an EMBL/GenBank/DDBJ whole genome shotgun (WGS) entry which is preliminary data.</text>
</comment>
<evidence type="ECO:0008006" key="3">
    <source>
        <dbReference type="Google" id="ProtNLM"/>
    </source>
</evidence>
<keyword evidence="2" id="KW-1185">Reference proteome</keyword>
<dbReference type="Proteomes" id="UP000037046">
    <property type="component" value="Unassembled WGS sequence"/>
</dbReference>
<protein>
    <recommendedName>
        <fullName evidence="3">Glycosyl transferase family 2</fullName>
    </recommendedName>
</protein>